<feature type="region of interest" description="Disordered" evidence="1">
    <location>
        <begin position="1"/>
        <end position="24"/>
    </location>
</feature>
<evidence type="ECO:0000313" key="4">
    <source>
        <dbReference type="EMBL" id="EAW56132.1"/>
    </source>
</evidence>
<gene>
    <name evidence="4" type="ORF">hCG_1770745</name>
</gene>
<dbReference type="BioGRID-ORCS" id="100506504">
    <property type="hits" value="0 hits in 13 CRISPR screens"/>
</dbReference>
<reference evidence="4" key="3">
    <citation type="submission" date="2005-07" db="EMBL/GenBank/DDBJ databases">
        <authorList>
            <person name="Mural R.J."/>
            <person name="Istrail S."/>
            <person name="Sutton G."/>
            <person name="Florea L."/>
            <person name="Halpern A.L."/>
            <person name="Mobarry C.M."/>
            <person name="Lippert R."/>
            <person name="Walenz B."/>
            <person name="Shatkay H."/>
            <person name="Dew I."/>
            <person name="Miller J.R."/>
            <person name="Flanigan M.J."/>
            <person name="Edwards N.J."/>
            <person name="Bolanos R."/>
            <person name="Fasulo D."/>
            <person name="Halldorsson B.V."/>
            <person name="Hannenhalli S."/>
            <person name="Turner R."/>
            <person name="Yooseph S."/>
            <person name="Lu F."/>
            <person name="Nusskern D.R."/>
            <person name="Shue B.C."/>
            <person name="Zheng X.H."/>
            <person name="Zhong F."/>
            <person name="Delcher A.L."/>
            <person name="Huson D.H."/>
            <person name="Kravitz S.A."/>
            <person name="Mouchard L."/>
            <person name="Reinert K."/>
            <person name="Remington K.A."/>
            <person name="Clark A.G."/>
            <person name="Waterman M.S."/>
            <person name="Eichler E.E."/>
            <person name="Adams M.D."/>
            <person name="Hunkapiller M.W."/>
            <person name="Myers E.W."/>
            <person name="Venter J.C."/>
        </authorList>
    </citation>
    <scope>NUCLEOTIDE SEQUENCE</scope>
</reference>
<organism evidence="2">
    <name type="scientific">Homo sapiens</name>
    <name type="common">Human</name>
    <dbReference type="NCBI Taxonomy" id="9606"/>
    <lineage>
        <taxon>Eukaryota</taxon>
        <taxon>Metazoa</taxon>
        <taxon>Chordata</taxon>
        <taxon>Craniata</taxon>
        <taxon>Vertebrata</taxon>
        <taxon>Euteleostomi</taxon>
        <taxon>Mammalia</taxon>
        <taxon>Eutheria</taxon>
        <taxon>Euarchontoglires</taxon>
        <taxon>Primates</taxon>
        <taxon>Haplorrhini</taxon>
        <taxon>Catarrhini</taxon>
        <taxon>Hominidae</taxon>
        <taxon>Homo</taxon>
    </lineage>
</organism>
<proteinExistence type="evidence at transcript level"/>
<dbReference type="AlphaFoldDB" id="Q9NW32"/>
<reference evidence="2" key="2">
    <citation type="journal article" date="2004" name="Nat. Genet.">
        <title>Complete sequencing and characterization of 21,243 full-length human cDNAs.</title>
        <authorList>
            <person name="Ota T."/>
            <person name="Suzuki Y."/>
            <person name="Nishikawa T."/>
            <person name="Otsuki T."/>
            <person name="Sugiyama T."/>
            <person name="Irie R."/>
            <person name="Wakamatsu A."/>
            <person name="Hayashi K."/>
            <person name="Sato H."/>
            <person name="Nagai K."/>
            <person name="Kimura K."/>
            <person name="Makita H."/>
            <person name="Sekine M."/>
            <person name="Obayashi M."/>
            <person name="Nishi T."/>
            <person name="Shibahara T."/>
            <person name="Tanaka T."/>
            <person name="Ishii S."/>
            <person name="Yamamoto J."/>
            <person name="Saito K."/>
            <person name="Kawai Y."/>
            <person name="Isono Y."/>
            <person name="Nakamura Y."/>
            <person name="Nagahari K."/>
            <person name="Murakami K."/>
            <person name="Yasuda T."/>
            <person name="Iwayanagi T."/>
            <person name="Wagatsuma M."/>
            <person name="Shiratori A."/>
            <person name="Sudo H."/>
            <person name="Hosoiri T."/>
            <person name="Kaku Y."/>
            <person name="Kodaira H."/>
            <person name="Kondo H."/>
            <person name="Sugawara M."/>
            <person name="Takahashi M."/>
            <person name="Kanda K."/>
            <person name="Yokoi T."/>
            <person name="Furuya T."/>
            <person name="Kikkawa E."/>
            <person name="Omura Y."/>
            <person name="Abe K."/>
            <person name="Kamihara K."/>
            <person name="Katsuta N."/>
            <person name="Sato K."/>
            <person name="Tanikawa M."/>
            <person name="Yamazaki M."/>
            <person name="Ninomiya K."/>
            <person name="Ishibashi T."/>
            <person name="Yamashita H."/>
            <person name="Murakawa K."/>
            <person name="Fujimori K."/>
            <person name="Tanai H."/>
            <person name="Kimata M."/>
            <person name="Watanabe M."/>
            <person name="Hiraoka S."/>
            <person name="Chiba Y."/>
            <person name="Ishida S."/>
            <person name="Ono Y."/>
            <person name="Takiguchi S."/>
            <person name="Watanabe S."/>
            <person name="Yosida M."/>
            <person name="Hotuta T."/>
            <person name="Kusano J."/>
            <person name="Kanehori K."/>
            <person name="Takahashi-Fujii A."/>
            <person name="Hara H."/>
            <person name="Tanase T."/>
            <person name="Nomura Y."/>
            <person name="Togiya S."/>
            <person name="Komai F."/>
            <person name="Hara R."/>
            <person name="Takeuchi K."/>
            <person name="Arita M."/>
            <person name="Imose N."/>
            <person name="Musashino K."/>
            <person name="Yuuki H."/>
            <person name="Oshima A."/>
            <person name="Sasaki N."/>
            <person name="Aotsuka S."/>
            <person name="Yoshikawa Y."/>
            <person name="Matsunawa H."/>
            <person name="Ichihara T."/>
            <person name="Shiohata N."/>
            <person name="Sano S."/>
            <person name="Moriya S."/>
            <person name="Momiyama H."/>
            <person name="Satoh N."/>
            <person name="Takami S."/>
            <person name="Terashima Y."/>
            <person name="Suzuki O."/>
            <person name="Nakagawa S."/>
            <person name="Senoh A."/>
            <person name="Mizoguchi H."/>
            <person name="Goto Y."/>
            <person name="Shimizu F."/>
            <person name="Wakebe H."/>
            <person name="Hishigaki H."/>
            <person name="Watanabe T."/>
            <person name="Sugiyama A."/>
            <person name="Takemoto M."/>
            <person name="Kawakami B."/>
            <person name="Yamazaki M."/>
            <person name="Watanabe K."/>
            <person name="Kumagai A."/>
            <person name="Itakura S."/>
            <person name="Fukuzumi Y."/>
            <person name="Fujimori Y."/>
            <person name="Komiyama M."/>
            <person name="Tashiro H."/>
            <person name="Tanigami A."/>
            <person name="Fujiwara T."/>
            <person name="Ono T."/>
            <person name="Yamada K."/>
            <person name="Fujii Y."/>
            <person name="Ozaki K."/>
            <person name="Hirao M."/>
            <person name="Ohmori Y."/>
            <person name="Kawabata A."/>
            <person name="Hikiji T."/>
            <person name="Kobatake N."/>
            <person name="Inagaki H."/>
            <person name="Ikema Y."/>
            <person name="Okamoto S."/>
            <person name="Okitani R."/>
            <person name="Kawakami T."/>
            <person name="Noguchi S."/>
            <person name="Itoh T."/>
            <person name="Shigeta K."/>
            <person name="Senba T."/>
            <person name="Matsumura K."/>
            <person name="Nakajima Y."/>
            <person name="Mizuno T."/>
            <person name="Morinaga M."/>
            <person name="Sasaki M."/>
            <person name="Togashi T."/>
            <person name="Oyama M."/>
            <person name="Hata H."/>
            <person name="Watanabe M."/>
            <person name="Komatsu T."/>
            <person name="Mizushima-Sugano J."/>
            <person name="Satoh T."/>
            <person name="Shirai Y."/>
            <person name="Takahashi Y."/>
            <person name="Nakagawa K."/>
            <person name="Okumura K."/>
            <person name="Nagase T."/>
            <person name="Nomura N."/>
            <person name="Kikuchi H."/>
            <person name="Masuho Y."/>
            <person name="Yamashita R."/>
            <person name="Nakai K."/>
            <person name="Yada T."/>
            <person name="Nakamura Y."/>
            <person name="Ohara O."/>
            <person name="Isogai T."/>
            <person name="Sugano S."/>
        </authorList>
    </citation>
    <scope>NUCLEOTIDE SEQUENCE</scope>
    <source>
        <tissue evidence="3">Mammary gland</tissue>
    </source>
</reference>
<accession>Q9NW32</accession>
<protein>
    <submittedName>
        <fullName evidence="4">HCG1770745, isoform CRA_a</fullName>
    </submittedName>
    <submittedName>
        <fullName evidence="2">cDNA FLJ10346 fis, clone NT2RM2001004</fullName>
    </submittedName>
    <submittedName>
        <fullName evidence="3">cDNA FLJ14128 fis, clone MAMMA1002590</fullName>
    </submittedName>
</protein>
<feature type="region of interest" description="Disordered" evidence="1">
    <location>
        <begin position="160"/>
        <end position="187"/>
    </location>
</feature>
<evidence type="ECO:0000313" key="3">
    <source>
        <dbReference type="EMBL" id="BAG51269.1"/>
    </source>
</evidence>
<name>Q9NW32_HUMAN</name>
<feature type="compositionally biased region" description="Low complexity" evidence="1">
    <location>
        <begin position="163"/>
        <end position="173"/>
    </location>
</feature>
<evidence type="ECO:0000313" key="2">
    <source>
        <dbReference type="EMBL" id="BAA91554.1"/>
    </source>
</evidence>
<reference evidence="4" key="1">
    <citation type="journal article" date="2001" name="Science">
        <title>The sequence of the human genome.</title>
        <authorList>
            <person name="Venter J.C."/>
            <person name="Adams M.D."/>
            <person name="Myers E.W."/>
            <person name="Li P.W."/>
            <person name="Mural R.J."/>
            <person name="Sutton G.G."/>
            <person name="Smith H.O."/>
            <person name="Yandell M."/>
            <person name="Evans C.A."/>
            <person name="Holt R.A."/>
            <person name="Gocayne J.D."/>
            <person name="Amanatides P."/>
            <person name="Ballew R.M."/>
            <person name="Huson D.H."/>
            <person name="Wortman J.R."/>
            <person name="Zhang Q."/>
            <person name="Kodira C.D."/>
            <person name="Zheng X.H."/>
            <person name="Chen L."/>
            <person name="Skupski M."/>
            <person name="Subramanian G."/>
            <person name="Thomas P.D."/>
            <person name="Zhang J."/>
            <person name="Gabor Miklos G.L."/>
            <person name="Nelson C."/>
            <person name="Broder S."/>
            <person name="Clark A.G."/>
            <person name="Nadeau J."/>
            <person name="McKusick V.A."/>
            <person name="Zinder N."/>
            <person name="Levine A.J."/>
            <person name="Roberts R.J."/>
            <person name="Simon M."/>
            <person name="Slayman C."/>
            <person name="Hunkapiller M."/>
            <person name="Bolanos R."/>
            <person name="Delcher A."/>
            <person name="Dew I."/>
            <person name="Fasulo D."/>
            <person name="Flanigan M."/>
            <person name="Florea L."/>
            <person name="Halpern A."/>
            <person name="Hannenhalli S."/>
            <person name="Kravitz S."/>
            <person name="Levy S."/>
            <person name="Mobarry C."/>
            <person name="Reinert K."/>
            <person name="Remington K."/>
            <person name="Abu-Threideh J."/>
            <person name="Beasley E."/>
            <person name="Biddick K."/>
            <person name="Bonazzi V."/>
            <person name="Brandon R."/>
            <person name="Cargill M."/>
            <person name="Chandramouliswaran I."/>
            <person name="Charlab R."/>
            <person name="Chaturvedi K."/>
            <person name="Deng Z."/>
            <person name="Di Francesco V."/>
            <person name="Dunn P."/>
            <person name="Eilbeck K."/>
            <person name="Evangelista C."/>
            <person name="Gabrielian A.E."/>
            <person name="Gan W."/>
            <person name="Ge W."/>
            <person name="Gong F."/>
            <person name="Gu Z."/>
            <person name="Guan P."/>
            <person name="Heiman T.J."/>
            <person name="Higgins M.E."/>
            <person name="Ji R.R."/>
            <person name="Ke Z."/>
            <person name="Ketchum K.A."/>
            <person name="Lai Z."/>
            <person name="Lei Y."/>
            <person name="Li Z."/>
            <person name="Li J."/>
            <person name="Liang Y."/>
            <person name="Lin X."/>
            <person name="Lu F."/>
            <person name="Merkulov G.V."/>
            <person name="Milshina N."/>
            <person name="Moore H.M."/>
            <person name="Naik A.K."/>
            <person name="Narayan V.A."/>
            <person name="Neelam B."/>
            <person name="Nusskern D."/>
            <person name="Rusch D.B."/>
            <person name="Salzberg S."/>
            <person name="Shao W."/>
            <person name="Shue B."/>
            <person name="Sun J."/>
            <person name="Wang Z."/>
            <person name="Wang A."/>
            <person name="Wang X."/>
            <person name="Wang J."/>
            <person name="Wei M."/>
            <person name="Wides R."/>
            <person name="Xiao C."/>
            <person name="Yan C."/>
            <person name="Yao A."/>
            <person name="Ye J."/>
            <person name="Zhan M."/>
            <person name="Zhang W."/>
            <person name="Zhang H."/>
            <person name="Zhao Q."/>
            <person name="Zheng L."/>
            <person name="Zhong F."/>
            <person name="Zhong W."/>
            <person name="Zhu S."/>
            <person name="Zhao S."/>
            <person name="Gilbert D."/>
            <person name="Baumhueter S."/>
            <person name="Spier G."/>
            <person name="Carter C."/>
            <person name="Cravchik A."/>
            <person name="Woodage T."/>
            <person name="Ali F."/>
            <person name="An H."/>
            <person name="Awe A."/>
            <person name="Baldwin D."/>
            <person name="Baden H."/>
            <person name="Barnstead M."/>
            <person name="Barrow I."/>
            <person name="Beeson K."/>
            <person name="Busam D."/>
            <person name="Carver A."/>
            <person name="Center A."/>
            <person name="Cheng M.L."/>
            <person name="Curry L."/>
            <person name="Danaher S."/>
            <person name="Davenport L."/>
            <person name="Desilets R."/>
            <person name="Dietz S."/>
            <person name="Dodson K."/>
            <person name="Doup L."/>
            <person name="Ferriera S."/>
            <person name="Garg N."/>
            <person name="Gluecksmann A."/>
            <person name="Hart B."/>
            <person name="Haynes J."/>
            <person name="Haynes C."/>
            <person name="Heiner C."/>
            <person name="Hladun S."/>
            <person name="Hostin D."/>
            <person name="Houck J."/>
            <person name="Howland T."/>
            <person name="Ibegwam C."/>
            <person name="Johnson J."/>
            <person name="Kalush F."/>
            <person name="Kline L."/>
            <person name="Koduru S."/>
            <person name="Love A."/>
            <person name="Mann F."/>
            <person name="May D."/>
            <person name="McCawley S."/>
            <person name="McIntosh T."/>
            <person name="McMullen I."/>
            <person name="Moy M."/>
            <person name="Moy L."/>
            <person name="Murphy B."/>
            <person name="Nelson K."/>
            <person name="Pfannkoch C."/>
            <person name="Pratts E."/>
            <person name="Puri V."/>
            <person name="Qureshi H."/>
            <person name="Reardon M."/>
            <person name="Rodriguez R."/>
            <person name="Rogers Y.H."/>
            <person name="Romblad D."/>
            <person name="Ruhfel B."/>
            <person name="Scott R."/>
            <person name="Sitter C."/>
            <person name="Smallwood M."/>
            <person name="Stewart E."/>
            <person name="Strong R."/>
            <person name="Suh E."/>
            <person name="Thomas R."/>
            <person name="Tint N.N."/>
            <person name="Tse S."/>
            <person name="Vech C."/>
            <person name="Wang G."/>
            <person name="Wetter J."/>
            <person name="Williams S."/>
            <person name="Williams M."/>
            <person name="Windsor S."/>
            <person name="Winn-Deen E."/>
            <person name="Wolfe K."/>
            <person name="Zaveri J."/>
            <person name="Zaveri K."/>
            <person name="Abril J.F."/>
            <person name="Guigo R."/>
            <person name="Campbell M.J."/>
            <person name="Sjolander K.V."/>
            <person name="Karlak B."/>
            <person name="Kejariwal A."/>
            <person name="Mi H."/>
            <person name="Lazareva B."/>
            <person name="Hatton T."/>
            <person name="Narechania A."/>
            <person name="Diemer K."/>
            <person name="Muruganujan A."/>
            <person name="Guo N."/>
            <person name="Sato S."/>
            <person name="Bafna V."/>
            <person name="Istrail S."/>
            <person name="Lippert R."/>
            <person name="Schwartz R."/>
            <person name="Walenz B."/>
            <person name="Yooseph S."/>
            <person name="Allen D."/>
            <person name="Basu A."/>
            <person name="Baxendale J."/>
            <person name="Blick L."/>
            <person name="Caminha M."/>
            <person name="Carnes-Stine J."/>
            <person name="Caulk P."/>
            <person name="Chiang Y.H."/>
            <person name="Coyne M."/>
            <person name="Dahlke C."/>
            <person name="Mays A."/>
            <person name="Dombroski M."/>
            <person name="Donnelly M."/>
            <person name="Ely D."/>
            <person name="Esparham S."/>
            <person name="Fosler C."/>
            <person name="Gire H."/>
            <person name="Glanowski S."/>
            <person name="Glasser K."/>
            <person name="Glodek A."/>
            <person name="Gorokhov M."/>
            <person name="Graham K."/>
            <person name="Gropman B."/>
            <person name="Harris M."/>
            <person name="Heil J."/>
            <person name="Henderson S."/>
            <person name="Hoover J."/>
            <person name="Jennings D."/>
            <person name="Jordan C."/>
            <person name="Jordan J."/>
            <person name="Kasha J."/>
            <person name="Kagan L."/>
            <person name="Kraft C."/>
            <person name="Levitsky A."/>
            <person name="Lewis M."/>
            <person name="Liu X."/>
            <person name="Lopez J."/>
            <person name="Ma D."/>
            <person name="Majoros W."/>
            <person name="McDaniel J."/>
            <person name="Murphy S."/>
            <person name="Newman M."/>
            <person name="Nguyen T."/>
            <person name="Nguyen N."/>
            <person name="Nodell M."/>
            <person name="Pan S."/>
            <person name="Peck J."/>
            <person name="Peterson M."/>
            <person name="Rowe W."/>
            <person name="Sanders R."/>
            <person name="Scott J."/>
            <person name="Simpson M."/>
            <person name="Smith T."/>
            <person name="Sprague A."/>
            <person name="Stockwell T."/>
            <person name="Turner R."/>
            <person name="Venter E."/>
            <person name="Wang M."/>
            <person name="Wen M."/>
            <person name="Wu D."/>
            <person name="Wu M."/>
            <person name="Xia A."/>
            <person name="Zandieh A."/>
            <person name="Zhu X."/>
        </authorList>
    </citation>
    <scope>NUCLEOTIDE SEQUENCE</scope>
</reference>
<evidence type="ECO:0000256" key="1">
    <source>
        <dbReference type="SAM" id="MobiDB-lite"/>
    </source>
</evidence>
<dbReference type="EMBL" id="AK001208">
    <property type="protein sequence ID" value="BAA91554.1"/>
    <property type="molecule type" value="mRNA"/>
</dbReference>
<dbReference type="EMBL" id="CH471183">
    <property type="protein sequence ID" value="EAW56132.1"/>
    <property type="molecule type" value="Genomic_DNA"/>
</dbReference>
<dbReference type="EMBL" id="AK024190">
    <property type="protein sequence ID" value="BAG51269.1"/>
    <property type="molecule type" value="mRNA"/>
</dbReference>
<sequence length="263" mass="29372">MEPPFTRLEGRMSRRAAPFGASQDGAGWVQLVKRNAAPQPLQTKPNSPARGWITGHPAAAFPPEEPRRLPRPEMPPVWLCLSPVPRQLGGSIPKQMHPAHDGTPGTPILRTLQSFKLELAGFCLYRHRLQSLRCCLAGKCRAGGAGPQLEAPRCSPPLHCRAQGGQEQPQQQQKPNWERNRGKNPHRLLGTYKEMPTSILLTWHLLTWHLLGCHKTDKSFHVRLDTCQGGVSKLGHRQHPRPGHWVEETVLGRSRREGPGLFP</sequence>